<evidence type="ECO:0000313" key="2">
    <source>
        <dbReference type="EMBL" id="AGS81994.1"/>
    </source>
</evidence>
<gene>
    <name evidence="2" type="ORF">PaBG_00110</name>
</gene>
<sequence>MPPQDDDDDFPEVMEIEVEFPDDDGHQHNKMHDGINYRPTEYPVKGENEIEVPDHILAEVREGTQAKEEVLRNTLLESASLLFAHHDASNFVEAALRDGLDMEIELDEAIPDALVPISRLNIVTSIVNQMSLPEKMKNTLLMRLSIKTADEVILALNRKRIPDAIAAMTKHYAATVTKSGVDPDMEHMPQNTVGVRASRK</sequence>
<dbReference type="EMBL" id="KF147891">
    <property type="protein sequence ID" value="AGS81994.1"/>
    <property type="molecule type" value="Genomic_DNA"/>
</dbReference>
<evidence type="ECO:0000313" key="3">
    <source>
        <dbReference type="Proteomes" id="UP000015545"/>
    </source>
</evidence>
<reference evidence="2 3" key="1">
    <citation type="journal article" date="2014" name="Genome Announc.">
        <title>Complete Genome Sequence of the Novel Giant Pseudomonas Phage PaBG.</title>
        <authorList>
            <person name="Sykilinda N.N."/>
            <person name="Bondar A.A."/>
            <person name="Gorshkova A.S."/>
            <person name="Kurochkina L.P."/>
            <person name="Kulikov E.E."/>
            <person name="Shneider M.M."/>
            <person name="Kadykov V.A."/>
            <person name="Solovjeva N.V."/>
            <person name="Kabilov M.R."/>
            <person name="Mesyanzhinov V.V."/>
            <person name="Vlassov V.V."/>
            <person name="Drukker V.V."/>
            <person name="Miroshnikov K.A."/>
        </authorList>
    </citation>
    <scope>NUCLEOTIDE SEQUENCE [LARGE SCALE GENOMIC DNA]</scope>
</reference>
<proteinExistence type="predicted"/>
<protein>
    <submittedName>
        <fullName evidence="2">Uncharacterized protein</fullName>
    </submittedName>
</protein>
<dbReference type="OrthoDB" id="39795at10239"/>
<dbReference type="Proteomes" id="UP000015545">
    <property type="component" value="Segment"/>
</dbReference>
<name>S5VM91_9CAUD</name>
<feature type="region of interest" description="Disordered" evidence="1">
    <location>
        <begin position="180"/>
        <end position="200"/>
    </location>
</feature>
<accession>S5VM91</accession>
<evidence type="ECO:0000256" key="1">
    <source>
        <dbReference type="SAM" id="MobiDB-lite"/>
    </source>
</evidence>
<dbReference type="KEGG" id="vg:16574796"/>
<organism evidence="2 3">
    <name type="scientific">Pseudomonas phage PaBG</name>
    <dbReference type="NCBI Taxonomy" id="1335230"/>
    <lineage>
        <taxon>Viruses</taxon>
        <taxon>Duplodnaviria</taxon>
        <taxon>Heunggongvirae</taxon>
        <taxon>Uroviricota</taxon>
        <taxon>Caudoviricetes</taxon>
        <taxon>Baikalvirus</taxon>
        <taxon>Baikalvirus PaBG</taxon>
    </lineage>
</organism>
<keyword evidence="3" id="KW-1185">Reference proteome</keyword>